<sequence length="105" mass="11336">MAGIRCRNFQVGPCSSAAAGNGLLAHAGQCWSLDFVSGAFNDGRRFRVLVIVHDFSRGCLALVADTSLSGLRVTRELSAIKARRDRPRTVVSENGKELSGMVMLR</sequence>
<dbReference type="PANTHER" id="PTHR47515">
    <property type="entry name" value="LOW CALCIUM RESPONSE LOCUS PROTEIN T"/>
    <property type="match status" value="1"/>
</dbReference>
<organism evidence="2 3">
    <name type="scientific">Notoacmeibacter ruber</name>
    <dbReference type="NCBI Taxonomy" id="2670375"/>
    <lineage>
        <taxon>Bacteria</taxon>
        <taxon>Pseudomonadati</taxon>
        <taxon>Pseudomonadota</taxon>
        <taxon>Alphaproteobacteria</taxon>
        <taxon>Hyphomicrobiales</taxon>
        <taxon>Notoacmeibacteraceae</taxon>
        <taxon>Notoacmeibacter</taxon>
    </lineage>
</organism>
<dbReference type="Proteomes" id="UP000281094">
    <property type="component" value="Unassembled WGS sequence"/>
</dbReference>
<dbReference type="PANTHER" id="PTHR47515:SF1">
    <property type="entry name" value="BLR2054 PROTEIN"/>
    <property type="match status" value="1"/>
</dbReference>
<accession>A0A3L7J2Z0</accession>
<dbReference type="InterPro" id="IPR036397">
    <property type="entry name" value="RNaseH_sf"/>
</dbReference>
<dbReference type="InterPro" id="IPR001584">
    <property type="entry name" value="Integrase_cat-core"/>
</dbReference>
<dbReference type="Gene3D" id="3.30.420.10">
    <property type="entry name" value="Ribonuclease H-like superfamily/Ribonuclease H"/>
    <property type="match status" value="1"/>
</dbReference>
<comment type="caution">
    <text evidence="2">The sequence shown here is derived from an EMBL/GenBank/DDBJ whole genome shotgun (WGS) entry which is preliminary data.</text>
</comment>
<dbReference type="GO" id="GO:0015074">
    <property type="term" value="P:DNA integration"/>
    <property type="evidence" value="ECO:0007669"/>
    <property type="project" value="InterPro"/>
</dbReference>
<evidence type="ECO:0000313" key="2">
    <source>
        <dbReference type="EMBL" id="RLQ84993.1"/>
    </source>
</evidence>
<evidence type="ECO:0000313" key="3">
    <source>
        <dbReference type="Proteomes" id="UP000281094"/>
    </source>
</evidence>
<evidence type="ECO:0000259" key="1">
    <source>
        <dbReference type="PROSITE" id="PS50994"/>
    </source>
</evidence>
<gene>
    <name evidence="2" type="ORF">D8780_15530</name>
</gene>
<proteinExistence type="predicted"/>
<dbReference type="SUPFAM" id="SSF53098">
    <property type="entry name" value="Ribonuclease H-like"/>
    <property type="match status" value="1"/>
</dbReference>
<keyword evidence="3" id="KW-1185">Reference proteome</keyword>
<dbReference type="InterPro" id="IPR012337">
    <property type="entry name" value="RNaseH-like_sf"/>
</dbReference>
<dbReference type="GO" id="GO:0003676">
    <property type="term" value="F:nucleic acid binding"/>
    <property type="evidence" value="ECO:0007669"/>
    <property type="project" value="InterPro"/>
</dbReference>
<feature type="domain" description="Integrase catalytic" evidence="1">
    <location>
        <begin position="9"/>
        <end position="105"/>
    </location>
</feature>
<reference evidence="2 3" key="1">
    <citation type="submission" date="2018-10" db="EMBL/GenBank/DDBJ databases">
        <title>Notoacmeibacter sp. M2BS9Y-3-1, whole genome shotgun sequence.</title>
        <authorList>
            <person name="Tuo L."/>
        </authorList>
    </citation>
    <scope>NUCLEOTIDE SEQUENCE [LARGE SCALE GENOMIC DNA]</scope>
    <source>
        <strain evidence="2 3">M2BS9Y-3-1</strain>
    </source>
</reference>
<dbReference type="Pfam" id="PF00665">
    <property type="entry name" value="rve"/>
    <property type="match status" value="1"/>
</dbReference>
<dbReference type="PROSITE" id="PS50994">
    <property type="entry name" value="INTEGRASE"/>
    <property type="match status" value="1"/>
</dbReference>
<name>A0A3L7J2Z0_9HYPH</name>
<dbReference type="AlphaFoldDB" id="A0A3L7J2Z0"/>
<protein>
    <submittedName>
        <fullName evidence="2">Transposase</fullName>
    </submittedName>
</protein>
<dbReference type="EMBL" id="RCWN01000003">
    <property type="protein sequence ID" value="RLQ84993.1"/>
    <property type="molecule type" value="Genomic_DNA"/>
</dbReference>